<dbReference type="InterPro" id="IPR002466">
    <property type="entry name" value="A_deamin"/>
</dbReference>
<evidence type="ECO:0000256" key="1">
    <source>
        <dbReference type="ARBA" id="ARBA00022884"/>
    </source>
</evidence>
<evidence type="ECO:0000313" key="8">
    <source>
        <dbReference type="Proteomes" id="UP001174909"/>
    </source>
</evidence>
<keyword evidence="1 2" id="KW-0694">RNA-binding</keyword>
<dbReference type="GO" id="GO:0006382">
    <property type="term" value="P:adenosine to inosine editing"/>
    <property type="evidence" value="ECO:0007669"/>
    <property type="project" value="TreeGrafter"/>
</dbReference>
<dbReference type="PROSITE" id="PS50141">
    <property type="entry name" value="A_DEAMIN_EDITASE"/>
    <property type="match status" value="1"/>
</dbReference>
<dbReference type="SMART" id="SM00550">
    <property type="entry name" value="Zalpha"/>
    <property type="match status" value="3"/>
</dbReference>
<feature type="domain" description="DRBM" evidence="4">
    <location>
        <begin position="349"/>
        <end position="416"/>
    </location>
</feature>
<dbReference type="GO" id="GO:0005737">
    <property type="term" value="C:cytoplasm"/>
    <property type="evidence" value="ECO:0007669"/>
    <property type="project" value="TreeGrafter"/>
</dbReference>
<reference evidence="7" key="1">
    <citation type="submission" date="2023-03" db="EMBL/GenBank/DDBJ databases">
        <authorList>
            <person name="Steffen K."/>
            <person name="Cardenas P."/>
        </authorList>
    </citation>
    <scope>NUCLEOTIDE SEQUENCE</scope>
</reference>
<dbReference type="PROSITE" id="PS50137">
    <property type="entry name" value="DS_RBD"/>
    <property type="match status" value="1"/>
</dbReference>
<dbReference type="InterPro" id="IPR014720">
    <property type="entry name" value="dsRBD_dom"/>
</dbReference>
<dbReference type="EMBL" id="CASHTH010003925">
    <property type="protein sequence ID" value="CAI8051407.1"/>
    <property type="molecule type" value="Genomic_DNA"/>
</dbReference>
<dbReference type="GO" id="GO:0005730">
    <property type="term" value="C:nucleolus"/>
    <property type="evidence" value="ECO:0007669"/>
    <property type="project" value="TreeGrafter"/>
</dbReference>
<evidence type="ECO:0000259" key="4">
    <source>
        <dbReference type="PROSITE" id="PS50137"/>
    </source>
</evidence>
<feature type="region of interest" description="Disordered" evidence="3">
    <location>
        <begin position="64"/>
        <end position="90"/>
    </location>
</feature>
<dbReference type="SUPFAM" id="SSF54768">
    <property type="entry name" value="dsRNA-binding domain-like"/>
    <property type="match status" value="1"/>
</dbReference>
<proteinExistence type="predicted"/>
<feature type="domain" description="A to I editase" evidence="6">
    <location>
        <begin position="486"/>
        <end position="812"/>
    </location>
</feature>
<keyword evidence="8" id="KW-1185">Reference proteome</keyword>
<gene>
    <name evidence="7" type="ORF">GBAR_LOCUS28154</name>
</gene>
<dbReference type="GO" id="GO:0003726">
    <property type="term" value="F:double-stranded RNA adenosine deaminase activity"/>
    <property type="evidence" value="ECO:0007669"/>
    <property type="project" value="InterPro"/>
</dbReference>
<comment type="caution">
    <text evidence="7">The sequence shown here is derived from an EMBL/GenBank/DDBJ whole genome shotgun (WGS) entry which is preliminary data.</text>
</comment>
<evidence type="ECO:0000259" key="6">
    <source>
        <dbReference type="PROSITE" id="PS50141"/>
    </source>
</evidence>
<organism evidence="7 8">
    <name type="scientific">Geodia barretti</name>
    <name type="common">Barrett's horny sponge</name>
    <dbReference type="NCBI Taxonomy" id="519541"/>
    <lineage>
        <taxon>Eukaryota</taxon>
        <taxon>Metazoa</taxon>
        <taxon>Porifera</taxon>
        <taxon>Demospongiae</taxon>
        <taxon>Heteroscleromorpha</taxon>
        <taxon>Tetractinellida</taxon>
        <taxon>Astrophorina</taxon>
        <taxon>Geodiidae</taxon>
        <taxon>Geodia</taxon>
    </lineage>
</organism>
<dbReference type="InterPro" id="IPR036390">
    <property type="entry name" value="WH_DNA-bd_sf"/>
</dbReference>
<dbReference type="PROSITE" id="PS50139">
    <property type="entry name" value="Z_BINDING"/>
    <property type="match status" value="2"/>
</dbReference>
<dbReference type="AlphaFoldDB" id="A0AA35TP14"/>
<dbReference type="Gene3D" id="3.30.160.20">
    <property type="match status" value="1"/>
</dbReference>
<protein>
    <submittedName>
        <fullName evidence="7">Double-stranded RNA-specific adenosine deaminase</fullName>
    </submittedName>
</protein>
<accession>A0AA35TP14</accession>
<evidence type="ECO:0000256" key="3">
    <source>
        <dbReference type="SAM" id="MobiDB-lite"/>
    </source>
</evidence>
<dbReference type="SUPFAM" id="SSF46785">
    <property type="entry name" value="Winged helix' DNA-binding domain"/>
    <property type="match status" value="3"/>
</dbReference>
<evidence type="ECO:0000259" key="5">
    <source>
        <dbReference type="PROSITE" id="PS50139"/>
    </source>
</evidence>
<dbReference type="Pfam" id="PF02137">
    <property type="entry name" value="A_deamin"/>
    <property type="match status" value="1"/>
</dbReference>
<dbReference type="SMART" id="SM00552">
    <property type="entry name" value="ADEAMc"/>
    <property type="match status" value="1"/>
</dbReference>
<dbReference type="InterPro" id="IPR042371">
    <property type="entry name" value="Z_dom"/>
</dbReference>
<dbReference type="Pfam" id="PF02295">
    <property type="entry name" value="z-alpha"/>
    <property type="match status" value="2"/>
</dbReference>
<feature type="compositionally biased region" description="Low complexity" evidence="3">
    <location>
        <begin position="64"/>
        <end position="76"/>
    </location>
</feature>
<dbReference type="PANTHER" id="PTHR10910">
    <property type="entry name" value="EUKARYOTE SPECIFIC DSRNA BINDING PROTEIN"/>
    <property type="match status" value="1"/>
</dbReference>
<dbReference type="GO" id="GO:0008251">
    <property type="term" value="F:tRNA-specific adenosine deaminase activity"/>
    <property type="evidence" value="ECO:0007669"/>
    <property type="project" value="TreeGrafter"/>
</dbReference>
<evidence type="ECO:0000256" key="2">
    <source>
        <dbReference type="PROSITE-ProRule" id="PRU00266"/>
    </source>
</evidence>
<dbReference type="PANTHER" id="PTHR10910:SF107">
    <property type="entry name" value="DOUBLE-STRANDED RNA-SPECIFIC ADENOSINE DEAMINASE"/>
    <property type="match status" value="1"/>
</dbReference>
<feature type="domain" description="Z-binding" evidence="5">
    <location>
        <begin position="1"/>
        <end position="64"/>
    </location>
</feature>
<dbReference type="Proteomes" id="UP001174909">
    <property type="component" value="Unassembled WGS sequence"/>
</dbReference>
<dbReference type="Pfam" id="PF00035">
    <property type="entry name" value="dsrm"/>
    <property type="match status" value="1"/>
</dbReference>
<dbReference type="SMART" id="SM00358">
    <property type="entry name" value="DSRM"/>
    <property type="match status" value="1"/>
</dbReference>
<dbReference type="InterPro" id="IPR036388">
    <property type="entry name" value="WH-like_DNA-bd_sf"/>
</dbReference>
<dbReference type="GO" id="GO:0003725">
    <property type="term" value="F:double-stranded RNA binding"/>
    <property type="evidence" value="ECO:0007669"/>
    <property type="project" value="TreeGrafter"/>
</dbReference>
<dbReference type="GO" id="GO:0006396">
    <property type="term" value="P:RNA processing"/>
    <property type="evidence" value="ECO:0007669"/>
    <property type="project" value="InterPro"/>
</dbReference>
<sequence>MSGSLSDRVLDVLAGANGQMSALELSHSVGLKTRKDINPTLYDLQKKGRIRRVGDIPAMWSLSQSSASGSASGQSSEQKMVRSSPGASPAGGVEGQILAFLSGKGKSCTSLEIAKAIGYSTRKEVNPYLYAMAKDSLIVRDDSKGAPQWTLLCSRQQHQNTVQESQTSFPMQHTSSDLSHIPVENVPQRLLVVLGSKPGVSYTALELLKLTGCDVGRQAITTHLEQLKEDGKVEGSSTFPVQWSIVGRGAVSGSSDNTEVPMETDTHSFESRVLAVLGAKPGAGLTALEVAREIGINTTRSQVNSQLENLKRQGKVRCLGTTPEQWVLASLEVPPSSNSATYVSDLTRNPVSALNEYCQSNQVALTFPLIAEHGPSHRKTFVVAATFGNNQFKAESSNLKDAKRKAADLALQSIRASIRTVQTPPAPLLPGQVATSQSLELDRIHAMSHSMLLQLQQSIQTPQPGRKVLAAFIMEDTNTNDMKVVSMGSGTRCVAGDKTSPKGLVVNDSHAEVVARRSLMRFLYKELLAKLTNTSTVFVASDTVGLVKVREALKFHLYISTAPCGDGGLFSREDDQNRVPPADNTHMPTIENKKQGILRTKIEDGEGTVPVGENCQQTWDGILHGERMRTMSCSDKVLRWNVLGLQGALLSQFMEPLYMSSLTLGSLHHHGHLSRAVCCRAKDIESSLPATFTLRHPKLGRAQGGDELKRHTEKTSSLSLNWAFGDEKAELTNGVTGRLEPGPGVPRISKASLFSSFASHCVKANGTGPKATYSDVKKASLAYQQAKIALFKLFRTKGYGMWVKKPEELEHFTMAEIESKLPVDIAC</sequence>
<feature type="domain" description="Z-binding" evidence="5">
    <location>
        <begin position="87"/>
        <end position="153"/>
    </location>
</feature>
<evidence type="ECO:0000313" key="7">
    <source>
        <dbReference type="EMBL" id="CAI8051407.1"/>
    </source>
</evidence>
<name>A0AA35TP14_GEOBA</name>
<dbReference type="Gene3D" id="1.10.10.10">
    <property type="entry name" value="Winged helix-like DNA-binding domain superfamily/Winged helix DNA-binding domain"/>
    <property type="match status" value="3"/>
</dbReference>